<accession>A0A9X4NVJ9</accession>
<protein>
    <submittedName>
        <fullName evidence="3">NnrS</fullName>
    </submittedName>
</protein>
<dbReference type="InterPro" id="IPR010266">
    <property type="entry name" value="NnrS"/>
</dbReference>
<feature type="transmembrane region" description="Helical" evidence="2">
    <location>
        <begin position="352"/>
        <end position="372"/>
    </location>
</feature>
<reference evidence="3" key="1">
    <citation type="submission" date="2013-01" db="EMBL/GenBank/DDBJ databases">
        <title>Genome draft of Hydrogenophaga taeniospiralis 2K1.</title>
        <authorList>
            <person name="Gomila M."/>
            <person name="Lalucat J."/>
        </authorList>
    </citation>
    <scope>NUCLEOTIDE SEQUENCE</scope>
    <source>
        <strain evidence="3">CCUG 15921</strain>
    </source>
</reference>
<dbReference type="OrthoDB" id="9770040at2"/>
<feature type="region of interest" description="Disordered" evidence="1">
    <location>
        <begin position="1"/>
        <end position="21"/>
    </location>
</feature>
<feature type="transmembrane region" description="Helical" evidence="2">
    <location>
        <begin position="310"/>
        <end position="331"/>
    </location>
</feature>
<keyword evidence="4" id="KW-1185">Reference proteome</keyword>
<evidence type="ECO:0000256" key="1">
    <source>
        <dbReference type="SAM" id="MobiDB-lite"/>
    </source>
</evidence>
<keyword evidence="2" id="KW-0812">Transmembrane</keyword>
<name>A0A9X4NVJ9_9BURK</name>
<evidence type="ECO:0000313" key="4">
    <source>
        <dbReference type="Proteomes" id="UP001152876"/>
    </source>
</evidence>
<feature type="transmembrane region" description="Helical" evidence="2">
    <location>
        <begin position="39"/>
        <end position="59"/>
    </location>
</feature>
<gene>
    <name evidence="3" type="ORF">H010_23319</name>
</gene>
<dbReference type="AlphaFoldDB" id="A0A9X4NVJ9"/>
<proteinExistence type="predicted"/>
<feature type="transmembrane region" description="Helical" evidence="2">
    <location>
        <begin position="106"/>
        <end position="123"/>
    </location>
</feature>
<dbReference type="RefSeq" id="WP_157572202.1">
    <property type="nucleotide sequence ID" value="NZ_AOGK01000032.1"/>
</dbReference>
<dbReference type="Proteomes" id="UP001152876">
    <property type="component" value="Unassembled WGS sequence"/>
</dbReference>
<feature type="transmembrane region" description="Helical" evidence="2">
    <location>
        <begin position="191"/>
        <end position="216"/>
    </location>
</feature>
<sequence>MPTPTLTPILSLTPAGPPAAPGAPAPEGWPLLRLGFRPFYLGAALYALLAVPLWTALFLGQVTLALAVPPLLWHAHEMLFGFAVAVIVGFLLTAAKVWTGLAMPRGALLGALVVVWLSARLAAVLAPYPVYAVLDLALLPLVAAVLIERLLRARNRRNLPLAALLVLLSLANLAFHLSVSGAIAWPPLKALYAGLALIVMIECVIAGRVVPAFTMSATPGLKLVARPWLERATLSMTALALALWLFLPAGPTTGLVSGGLFALAAALHLRRQWHWKPGTTRGRPILWILHAGYAWIPLGLALLALAQAGWVGTSAGVHALAVGATGGLIIGMITRTARGHTGRPLQASKAEVAAYALVMAAATLRVLLPLVAPQWLPLALVGAALAWCAAFAIYLFIFAPWLAQTRHDGKDG</sequence>
<feature type="compositionally biased region" description="Low complexity" evidence="1">
    <location>
        <begin position="1"/>
        <end position="14"/>
    </location>
</feature>
<feature type="transmembrane region" description="Helical" evidence="2">
    <location>
        <begin position="159"/>
        <end position="185"/>
    </location>
</feature>
<evidence type="ECO:0000313" key="3">
    <source>
        <dbReference type="EMBL" id="MDG5978202.1"/>
    </source>
</evidence>
<dbReference type="EMBL" id="AOGK01000032">
    <property type="protein sequence ID" value="MDG5978202.1"/>
    <property type="molecule type" value="Genomic_DNA"/>
</dbReference>
<feature type="transmembrane region" description="Helical" evidence="2">
    <location>
        <begin position="378"/>
        <end position="403"/>
    </location>
</feature>
<organism evidence="3 4">
    <name type="scientific">Hydrogenophaga taeniospiralis CCUG 15921</name>
    <dbReference type="NCBI Taxonomy" id="1281780"/>
    <lineage>
        <taxon>Bacteria</taxon>
        <taxon>Pseudomonadati</taxon>
        <taxon>Pseudomonadota</taxon>
        <taxon>Betaproteobacteria</taxon>
        <taxon>Burkholderiales</taxon>
        <taxon>Comamonadaceae</taxon>
        <taxon>Hydrogenophaga</taxon>
    </lineage>
</organism>
<keyword evidence="2" id="KW-0472">Membrane</keyword>
<dbReference type="Pfam" id="PF05940">
    <property type="entry name" value="NnrS"/>
    <property type="match status" value="1"/>
</dbReference>
<evidence type="ECO:0000256" key="2">
    <source>
        <dbReference type="SAM" id="Phobius"/>
    </source>
</evidence>
<keyword evidence="2" id="KW-1133">Transmembrane helix</keyword>
<comment type="caution">
    <text evidence="3">The sequence shown here is derived from an EMBL/GenBank/DDBJ whole genome shotgun (WGS) entry which is preliminary data.</text>
</comment>
<feature type="transmembrane region" description="Helical" evidence="2">
    <location>
        <begin position="79"/>
        <end position="99"/>
    </location>
</feature>
<feature type="transmembrane region" description="Helical" evidence="2">
    <location>
        <begin position="285"/>
        <end position="304"/>
    </location>
</feature>